<proteinExistence type="inferred from homology"/>
<dbReference type="GO" id="GO:0005737">
    <property type="term" value="C:cytoplasm"/>
    <property type="evidence" value="ECO:0007669"/>
    <property type="project" value="UniProtKB-SubCell"/>
</dbReference>
<dbReference type="InterPro" id="IPR001816">
    <property type="entry name" value="Transl_elong_EFTs/EF1B"/>
</dbReference>
<evidence type="ECO:0000313" key="8">
    <source>
        <dbReference type="EMBL" id="PIP29901.1"/>
    </source>
</evidence>
<dbReference type="EMBL" id="PCRZ01000029">
    <property type="protein sequence ID" value="PIP29901.1"/>
    <property type="molecule type" value="Genomic_DNA"/>
</dbReference>
<dbReference type="Pfam" id="PF00889">
    <property type="entry name" value="EF_TS"/>
    <property type="match status" value="1"/>
</dbReference>
<protein>
    <recommendedName>
        <fullName evidence="2 6">Elongation factor Ts</fullName>
        <shortName evidence="6">EF-Ts</shortName>
    </recommendedName>
</protein>
<comment type="function">
    <text evidence="5 6">Associates with the EF-Tu.GDP complex and induces the exchange of GDP to GTP. It remains bound to the aminoacyl-tRNA.EF-Tu.GTP complex up to the GTP hydrolysis stage on the ribosome.</text>
</comment>
<name>A0A2G9Z9V7_9BACT</name>
<dbReference type="InterPro" id="IPR036402">
    <property type="entry name" value="EF-Ts_dimer_sf"/>
</dbReference>
<evidence type="ECO:0000256" key="5">
    <source>
        <dbReference type="ARBA" id="ARBA00025453"/>
    </source>
</evidence>
<feature type="domain" description="Translation elongation factor EFTs/EF1B dimerisation" evidence="7">
    <location>
        <begin position="68"/>
        <end position="145"/>
    </location>
</feature>
<dbReference type="CDD" id="cd14275">
    <property type="entry name" value="UBA_EF-Ts"/>
    <property type="match status" value="1"/>
</dbReference>
<keyword evidence="6" id="KW-0963">Cytoplasm</keyword>
<keyword evidence="3 6" id="KW-0251">Elongation factor</keyword>
<evidence type="ECO:0000259" key="7">
    <source>
        <dbReference type="Pfam" id="PF00889"/>
    </source>
</evidence>
<reference evidence="8 9" key="1">
    <citation type="submission" date="2017-09" db="EMBL/GenBank/DDBJ databases">
        <title>Depth-based differentiation of microbial function through sediment-hosted aquifers and enrichment of novel symbionts in the deep terrestrial subsurface.</title>
        <authorList>
            <person name="Probst A.J."/>
            <person name="Ladd B."/>
            <person name="Jarett J.K."/>
            <person name="Geller-Mcgrath D.E."/>
            <person name="Sieber C.M."/>
            <person name="Emerson J.B."/>
            <person name="Anantharaman K."/>
            <person name="Thomas B.C."/>
            <person name="Malmstrom R."/>
            <person name="Stieglmeier M."/>
            <person name="Klingl A."/>
            <person name="Woyke T."/>
            <person name="Ryan C.M."/>
            <person name="Banfield J.F."/>
        </authorList>
    </citation>
    <scope>NUCLEOTIDE SEQUENCE [LARGE SCALE GENOMIC DNA]</scope>
    <source>
        <strain evidence="8">CG23_combo_of_CG06-09_8_20_14_all_54_14</strain>
    </source>
</reference>
<dbReference type="Gene3D" id="1.10.8.10">
    <property type="entry name" value="DNA helicase RuvA subunit, C-terminal domain"/>
    <property type="match status" value="1"/>
</dbReference>
<dbReference type="SUPFAM" id="SSF46934">
    <property type="entry name" value="UBA-like"/>
    <property type="match status" value="1"/>
</dbReference>
<comment type="caution">
    <text evidence="8">The sequence shown here is derived from an EMBL/GenBank/DDBJ whole genome shotgun (WGS) entry which is preliminary data.</text>
</comment>
<evidence type="ECO:0000256" key="6">
    <source>
        <dbReference type="HAMAP-Rule" id="MF_00050"/>
    </source>
</evidence>
<comment type="subcellular location">
    <subcellularLocation>
        <location evidence="6">Cytoplasm</location>
    </subcellularLocation>
</comment>
<evidence type="ECO:0000256" key="2">
    <source>
        <dbReference type="ARBA" id="ARBA00016956"/>
    </source>
</evidence>
<keyword evidence="4 6" id="KW-0648">Protein biosynthesis</keyword>
<dbReference type="InterPro" id="IPR018101">
    <property type="entry name" value="Transl_elong_Ts_CS"/>
</dbReference>
<evidence type="ECO:0000256" key="3">
    <source>
        <dbReference type="ARBA" id="ARBA00022768"/>
    </source>
</evidence>
<dbReference type="HAMAP" id="MF_00050">
    <property type="entry name" value="EF_Ts"/>
    <property type="match status" value="1"/>
</dbReference>
<dbReference type="InterPro" id="IPR009060">
    <property type="entry name" value="UBA-like_sf"/>
</dbReference>
<evidence type="ECO:0000313" key="9">
    <source>
        <dbReference type="Proteomes" id="UP000228812"/>
    </source>
</evidence>
<dbReference type="FunFam" id="1.10.8.10:FF:000001">
    <property type="entry name" value="Elongation factor Ts"/>
    <property type="match status" value="1"/>
</dbReference>
<dbReference type="PANTHER" id="PTHR11741">
    <property type="entry name" value="ELONGATION FACTOR TS"/>
    <property type="match status" value="1"/>
</dbReference>
<dbReference type="AlphaFoldDB" id="A0A2G9Z9V7"/>
<dbReference type="InterPro" id="IPR014039">
    <property type="entry name" value="Transl_elong_EFTs/EF1B_dimer"/>
</dbReference>
<dbReference type="PROSITE" id="PS01126">
    <property type="entry name" value="EF_TS_1"/>
    <property type="match status" value="1"/>
</dbReference>
<dbReference type="GO" id="GO:0003746">
    <property type="term" value="F:translation elongation factor activity"/>
    <property type="evidence" value="ECO:0007669"/>
    <property type="project" value="UniProtKB-UniRule"/>
</dbReference>
<gene>
    <name evidence="6" type="primary">tsf</name>
    <name evidence="8" type="ORF">COX26_01675</name>
</gene>
<dbReference type="Proteomes" id="UP000228812">
    <property type="component" value="Unassembled WGS sequence"/>
</dbReference>
<comment type="similarity">
    <text evidence="1 6">Belongs to the EF-Ts family.</text>
</comment>
<evidence type="ECO:0000256" key="1">
    <source>
        <dbReference type="ARBA" id="ARBA00005532"/>
    </source>
</evidence>
<feature type="region of interest" description="Involved in Mg(2+) ion dislocation from EF-Tu" evidence="6">
    <location>
        <begin position="77"/>
        <end position="80"/>
    </location>
</feature>
<dbReference type="Gene3D" id="3.30.479.20">
    <property type="entry name" value="Elongation factor Ts, dimerisation domain"/>
    <property type="match status" value="1"/>
</dbReference>
<organism evidence="8 9">
    <name type="scientific">Candidatus Jorgensenbacteria bacterium CG23_combo_of_CG06-09_8_20_14_all_54_14</name>
    <dbReference type="NCBI Taxonomy" id="1974595"/>
    <lineage>
        <taxon>Bacteria</taxon>
        <taxon>Candidatus Joergenseniibacteriota</taxon>
    </lineage>
</organism>
<evidence type="ECO:0000256" key="4">
    <source>
        <dbReference type="ARBA" id="ARBA00022917"/>
    </source>
</evidence>
<dbReference type="SUPFAM" id="SSF54713">
    <property type="entry name" value="Elongation factor Ts (EF-Ts), dimerisation domain"/>
    <property type="match status" value="1"/>
</dbReference>
<accession>A0A2G9Z9V7</accession>
<dbReference type="PANTHER" id="PTHR11741:SF10">
    <property type="entry name" value="POLYPROTEIN OF EF-TS, CHLOROPLASTIC"/>
    <property type="match status" value="1"/>
</dbReference>
<sequence>MKEDVQKLRVETGAGVMECKRALEDAKGGFEKAAELIRARGLEKAAAKKSRATGAGLLEAYIHQNRVGVLLDVHAETDFVVRSEPFRNLAHELAMQIAAMDPKDPAALLTQPYIKDSAMTVEALVKGVVARVGENITVERFVRYEL</sequence>